<dbReference type="OrthoDB" id="5989194at2759"/>
<dbReference type="Pfam" id="PF03564">
    <property type="entry name" value="DUF1759"/>
    <property type="match status" value="1"/>
</dbReference>
<protein>
    <submittedName>
        <fullName evidence="1">Jg6931 protein</fullName>
    </submittedName>
</protein>
<organism evidence="1 2">
    <name type="scientific">Pararge aegeria aegeria</name>
    <dbReference type="NCBI Taxonomy" id="348720"/>
    <lineage>
        <taxon>Eukaryota</taxon>
        <taxon>Metazoa</taxon>
        <taxon>Ecdysozoa</taxon>
        <taxon>Arthropoda</taxon>
        <taxon>Hexapoda</taxon>
        <taxon>Insecta</taxon>
        <taxon>Pterygota</taxon>
        <taxon>Neoptera</taxon>
        <taxon>Endopterygota</taxon>
        <taxon>Lepidoptera</taxon>
        <taxon>Glossata</taxon>
        <taxon>Ditrysia</taxon>
        <taxon>Papilionoidea</taxon>
        <taxon>Nymphalidae</taxon>
        <taxon>Satyrinae</taxon>
        <taxon>Satyrini</taxon>
        <taxon>Parargina</taxon>
        <taxon>Pararge</taxon>
    </lineage>
</organism>
<keyword evidence="2" id="KW-1185">Reference proteome</keyword>
<reference evidence="1" key="1">
    <citation type="submission" date="2022-03" db="EMBL/GenBank/DDBJ databases">
        <authorList>
            <person name="Lindestad O."/>
        </authorList>
    </citation>
    <scope>NUCLEOTIDE SEQUENCE</scope>
</reference>
<sequence>MSKLQELVKKRGSYKGRLTKFENYLDNLNNVSDCSQLDKLELKLRMNKIESLYTEFDEVQTNIECLSLPEEEHQNQCLQRSEFESQYFSVMARAHEFSGAFKKTKKSFNYGDNGSVSSDSSVSDHESVVNTKQIKSCIKGVKLPTIHIPKYSGEYGSWLEFRDTFLSLIHDNSSISNIQKFHYLRASLEGSAAQIIRSLEFSASNYCLAWNALCERYDNTRLLVQNHIKAIFDHESLKKESAVSLRTLIDMYTKNIRALQILGEPTGSWDTLIIFIICLKLDSRTLRDWEEHKSTHKTINLEIFTKFLKNKADLLETIENNNSKPETSHRCTIKNFKSLASVTDTASRIFKCILCQGEHGLYKCDSFLRMNVPEREKYVKQNKLCRNCLRGGGHTERSCRLGPCRLCTLKHNSLLHIESSPDTPAPAPAAAVSLSASTCQPGQVLLATAIVKILDINNTFYEVKAILDSVITSSLRKSLNANLYNIPTGIKLADPEFYNPSSIDLLLGADIFWDLLCTNKIYLGKNSPVLQDTKFGYIIS</sequence>
<gene>
    <name evidence="1" type="primary">jg6931</name>
    <name evidence="1" type="ORF">PAEG_LOCUS232</name>
</gene>
<dbReference type="EMBL" id="CAKXAJ010000753">
    <property type="protein sequence ID" value="CAH2207612.1"/>
    <property type="molecule type" value="Genomic_DNA"/>
</dbReference>
<dbReference type="PANTHER" id="PTHR47331:SF5">
    <property type="entry name" value="RIBONUCLEASE H"/>
    <property type="match status" value="1"/>
</dbReference>
<dbReference type="InterPro" id="IPR005312">
    <property type="entry name" value="DUF1759"/>
</dbReference>
<accession>A0A8S4QE64</accession>
<dbReference type="PANTHER" id="PTHR47331">
    <property type="entry name" value="PHD-TYPE DOMAIN-CONTAINING PROTEIN"/>
    <property type="match status" value="1"/>
</dbReference>
<comment type="caution">
    <text evidence="1">The sequence shown here is derived from an EMBL/GenBank/DDBJ whole genome shotgun (WGS) entry which is preliminary data.</text>
</comment>
<name>A0A8S4QE64_9NEOP</name>
<proteinExistence type="predicted"/>
<feature type="non-terminal residue" evidence="1">
    <location>
        <position position="1"/>
    </location>
</feature>
<evidence type="ECO:0000313" key="2">
    <source>
        <dbReference type="Proteomes" id="UP000838756"/>
    </source>
</evidence>
<dbReference type="AlphaFoldDB" id="A0A8S4QE64"/>
<dbReference type="Proteomes" id="UP000838756">
    <property type="component" value="Unassembled WGS sequence"/>
</dbReference>
<evidence type="ECO:0000313" key="1">
    <source>
        <dbReference type="EMBL" id="CAH2207612.1"/>
    </source>
</evidence>